<dbReference type="Gene3D" id="2.60.120.260">
    <property type="entry name" value="Galactose-binding domain-like"/>
    <property type="match status" value="1"/>
</dbReference>
<dbReference type="OrthoDB" id="266334at2759"/>
<feature type="compositionally biased region" description="Low complexity" evidence="6">
    <location>
        <begin position="840"/>
        <end position="865"/>
    </location>
</feature>
<evidence type="ECO:0000256" key="1">
    <source>
        <dbReference type="ARBA" id="ARBA00004308"/>
    </source>
</evidence>
<feature type="compositionally biased region" description="Acidic residues" evidence="6">
    <location>
        <begin position="1003"/>
        <end position="1019"/>
    </location>
</feature>
<feature type="compositionally biased region" description="Basic and acidic residues" evidence="6">
    <location>
        <begin position="735"/>
        <end position="759"/>
    </location>
</feature>
<reference evidence="8" key="2">
    <citation type="submission" date="2024-01" db="EMBL/GenBank/DDBJ databases">
        <title>Comparative genomics of Cryptococcus and Kwoniella reveals pathogenesis evolution and contrasting modes of karyotype evolution via chromosome fusion or intercentromeric recombination.</title>
        <authorList>
            <person name="Coelho M.A."/>
            <person name="David-Palma M."/>
            <person name="Shea T."/>
            <person name="Bowers K."/>
            <person name="McGinley-Smith S."/>
            <person name="Mohammad A.W."/>
            <person name="Gnirke A."/>
            <person name="Yurkov A.M."/>
            <person name="Nowrousian M."/>
            <person name="Sun S."/>
            <person name="Cuomo C.A."/>
            <person name="Heitman J."/>
        </authorList>
    </citation>
    <scope>NUCLEOTIDE SEQUENCE</scope>
    <source>
        <strain evidence="8">CBS 12478</strain>
    </source>
</reference>
<feature type="region of interest" description="Disordered" evidence="6">
    <location>
        <begin position="717"/>
        <end position="868"/>
    </location>
</feature>
<keyword evidence="7" id="KW-0732">Signal</keyword>
<feature type="region of interest" description="Disordered" evidence="6">
    <location>
        <begin position="91"/>
        <end position="268"/>
    </location>
</feature>
<dbReference type="RefSeq" id="XP_031863433.1">
    <property type="nucleotide sequence ID" value="XM_032002496.1"/>
</dbReference>
<feature type="compositionally biased region" description="Low complexity" evidence="6">
    <location>
        <begin position="213"/>
        <end position="232"/>
    </location>
</feature>
<comment type="subcellular location">
    <subcellularLocation>
        <location evidence="1">Endomembrane system</location>
    </subcellularLocation>
</comment>
<feature type="compositionally biased region" description="Low complexity" evidence="6">
    <location>
        <begin position="27"/>
        <end position="41"/>
    </location>
</feature>
<keyword evidence="5" id="KW-0175">Coiled coil</keyword>
<gene>
    <name evidence="8" type="ORF">CI109_101559</name>
</gene>
<feature type="compositionally biased region" description="Low complexity" evidence="6">
    <location>
        <begin position="156"/>
        <end position="165"/>
    </location>
</feature>
<dbReference type="EMBL" id="CP144053">
    <property type="protein sequence ID" value="WWD17122.1"/>
    <property type="molecule type" value="Genomic_DNA"/>
</dbReference>
<feature type="region of interest" description="Disordered" evidence="6">
    <location>
        <begin position="513"/>
        <end position="557"/>
    </location>
</feature>
<keyword evidence="2" id="KW-0812">Transmembrane</keyword>
<dbReference type="PROSITE" id="PS51469">
    <property type="entry name" value="SUN"/>
    <property type="match status" value="1"/>
</dbReference>
<feature type="region of interest" description="Disordered" evidence="6">
    <location>
        <begin position="27"/>
        <end position="58"/>
    </location>
</feature>
<name>A0A5M6CAN3_9TREE</name>
<feature type="compositionally biased region" description="Low complexity" evidence="6">
    <location>
        <begin position="101"/>
        <end position="113"/>
    </location>
</feature>
<evidence type="ECO:0000256" key="4">
    <source>
        <dbReference type="ARBA" id="ARBA00023136"/>
    </source>
</evidence>
<protein>
    <submittedName>
        <fullName evidence="8">Uncharacterized protein</fullName>
    </submittedName>
</protein>
<accession>A0A5M6CAN3</accession>
<dbReference type="GO" id="GO:0012505">
    <property type="term" value="C:endomembrane system"/>
    <property type="evidence" value="ECO:0007669"/>
    <property type="project" value="UniProtKB-SubCell"/>
</dbReference>
<evidence type="ECO:0000256" key="7">
    <source>
        <dbReference type="SAM" id="SignalP"/>
    </source>
</evidence>
<feature type="chain" id="PRO_5043680497" evidence="7">
    <location>
        <begin position="22"/>
        <end position="1060"/>
    </location>
</feature>
<evidence type="ECO:0000313" key="9">
    <source>
        <dbReference type="Proteomes" id="UP000322225"/>
    </source>
</evidence>
<feature type="compositionally biased region" description="Polar residues" evidence="6">
    <location>
        <begin position="255"/>
        <end position="266"/>
    </location>
</feature>
<feature type="region of interest" description="Disordered" evidence="6">
    <location>
        <begin position="407"/>
        <end position="451"/>
    </location>
</feature>
<dbReference type="InterPro" id="IPR045120">
    <property type="entry name" value="Suco/Slp1-like"/>
</dbReference>
<dbReference type="PANTHER" id="PTHR12953">
    <property type="entry name" value="MEMBRANE PROTEIN CH1 RELATED"/>
    <property type="match status" value="1"/>
</dbReference>
<dbReference type="Pfam" id="PF07738">
    <property type="entry name" value="Sad1_UNC"/>
    <property type="match status" value="1"/>
</dbReference>
<feature type="compositionally biased region" description="Polar residues" evidence="6">
    <location>
        <begin position="172"/>
        <end position="212"/>
    </location>
</feature>
<feature type="compositionally biased region" description="Polar residues" evidence="6">
    <location>
        <begin position="91"/>
        <end position="100"/>
    </location>
</feature>
<proteinExistence type="predicted"/>
<dbReference type="KEGG" id="ksn:43586610"/>
<dbReference type="GO" id="GO:0034975">
    <property type="term" value="P:protein folding in endoplasmic reticulum"/>
    <property type="evidence" value="ECO:0007669"/>
    <property type="project" value="TreeGrafter"/>
</dbReference>
<feature type="compositionally biased region" description="Low complexity" evidence="6">
    <location>
        <begin position="533"/>
        <end position="550"/>
    </location>
</feature>
<feature type="coiled-coil region" evidence="5">
    <location>
        <begin position="607"/>
        <end position="652"/>
    </location>
</feature>
<evidence type="ECO:0000256" key="2">
    <source>
        <dbReference type="ARBA" id="ARBA00022692"/>
    </source>
</evidence>
<dbReference type="GO" id="GO:0005737">
    <property type="term" value="C:cytoplasm"/>
    <property type="evidence" value="ECO:0007669"/>
    <property type="project" value="TreeGrafter"/>
</dbReference>
<evidence type="ECO:0000256" key="6">
    <source>
        <dbReference type="SAM" id="MobiDB-lite"/>
    </source>
</evidence>
<feature type="compositionally biased region" description="Polar residues" evidence="6">
    <location>
        <begin position="513"/>
        <end position="529"/>
    </location>
</feature>
<evidence type="ECO:0000256" key="5">
    <source>
        <dbReference type="SAM" id="Coils"/>
    </source>
</evidence>
<dbReference type="PANTHER" id="PTHR12953:SF0">
    <property type="entry name" value="SUN DOMAIN-CONTAINING OSSIFICATION FACTOR"/>
    <property type="match status" value="1"/>
</dbReference>
<dbReference type="Proteomes" id="UP000322225">
    <property type="component" value="Chromosome 3"/>
</dbReference>
<organism evidence="8 9">
    <name type="scientific">Kwoniella shandongensis</name>
    <dbReference type="NCBI Taxonomy" id="1734106"/>
    <lineage>
        <taxon>Eukaryota</taxon>
        <taxon>Fungi</taxon>
        <taxon>Dikarya</taxon>
        <taxon>Basidiomycota</taxon>
        <taxon>Agaricomycotina</taxon>
        <taxon>Tremellomycetes</taxon>
        <taxon>Tremellales</taxon>
        <taxon>Cryptococcaceae</taxon>
        <taxon>Kwoniella</taxon>
    </lineage>
</organism>
<dbReference type="AlphaFoldDB" id="A0A5M6CAN3"/>
<dbReference type="GO" id="GO:0016020">
    <property type="term" value="C:membrane"/>
    <property type="evidence" value="ECO:0007669"/>
    <property type="project" value="InterPro"/>
</dbReference>
<dbReference type="InterPro" id="IPR012919">
    <property type="entry name" value="SUN_dom"/>
</dbReference>
<feature type="compositionally biased region" description="Polar residues" evidence="6">
    <location>
        <begin position="777"/>
        <end position="787"/>
    </location>
</feature>
<keyword evidence="3" id="KW-1133">Transmembrane helix</keyword>
<reference evidence="8" key="1">
    <citation type="submission" date="2017-08" db="EMBL/GenBank/DDBJ databases">
        <authorList>
            <person name="Cuomo C."/>
            <person name="Billmyre B."/>
            <person name="Heitman J."/>
        </authorList>
    </citation>
    <scope>NUCLEOTIDE SEQUENCE</scope>
    <source>
        <strain evidence="8">CBS 12478</strain>
    </source>
</reference>
<evidence type="ECO:0000313" key="8">
    <source>
        <dbReference type="EMBL" id="WWD17122.1"/>
    </source>
</evidence>
<sequence>MRARIPLHLVHFILLLSQASAVDTTASAQSQASTTSTDASSQPPPSPSTSSSSIPGNGMTLWDVGFSLRDQWAELRDDEECPVHPDELITNITEPTESVATTSQSEPSPSTVEVEPEPAKPTDDTFVSFEEWKRIKMEEEEDEDEAEEETRVDNVSETASTSDSSSHPEKTGSITDRNSSEGSQNKSGDASSQRSAHSSQTPAASNKSKIILSSSGSTSQSVSQQQQPQQPSSSPPPPAHHNRYNYASPDCSARIHSSSPQTQHASSLLHKSRDRYMLTPCKAKEHWVVVELCDEIRIEAVEIAVWEFFSGVVREVRVSVGGEDDEDDEGGDVEVKGRSNKWTEVGAFVGKNVRGVQTFSLSQPTSFHRFIRLDFPSYFGTEYYCPVSQLKVYGMNQMEAFKWEQKRLSAGSKEKDRSGNREKEQEERRARERVEREKKEKEEKERQHQREKELDALEKLLHEQAGRAVPEILTETAILSSIEEVTNTASPEPTPSAITSNASDTINVTTIVSNESSSTNGGASSNVTTPAVRPSSSETPTAPPSSTYARSPPPRSDSSESIYAFIIRRLNALEGNSTLVARYIEEQAKVMRHMLTRVERGWDDWRADRESEDRSRWEQERMRQEDRLGKVISQLEQQRVAFEHERKAIQSQLRVLADELGYERRRGIAQLFILLVITVLGVVTRSSTIDAVLKPVLAEARRRRSIYGRKSISGPLTGLRIDMGHGRPPAVIGQDRPKSPEPYQDHLQSEAYDEIEKQRRGSASSPTPTPRVRTLSKPMSSTSSNRRPGTPNALRQRRQPSIVIPTFRSVSTTVIDRPYTPSSPSGGHPHSHHNATILVGSPRPRGSLPPSSTTSSSRPSGGPPRKLARSAHLHTMEIDKAKSHHNNNGSNAVKTVSLMIDPVFASHVQSTTKEDHEGIATPRKHSRFNDRRSSPAISVPLPRAGRAANETEVSPLTHDGQVEKVPEGLPIPTKTDTVKDRGVNGVETETETDDGQEGWGTEFETETEGEASASEVEEVMDGRRNVAGNTHDEEKEQKEEMIAELEKIWSHHPDEKSQLQ</sequence>
<evidence type="ECO:0000256" key="3">
    <source>
        <dbReference type="ARBA" id="ARBA00022989"/>
    </source>
</evidence>
<dbReference type="GeneID" id="43586610"/>
<feature type="compositionally biased region" description="Basic and acidic residues" evidence="6">
    <location>
        <begin position="1020"/>
        <end position="1060"/>
    </location>
</feature>
<feature type="compositionally biased region" description="Acidic residues" evidence="6">
    <location>
        <begin position="138"/>
        <end position="148"/>
    </location>
</feature>
<keyword evidence="9" id="KW-1185">Reference proteome</keyword>
<keyword evidence="4" id="KW-0472">Membrane</keyword>
<feature type="region of interest" description="Disordered" evidence="6">
    <location>
        <begin position="909"/>
        <end position="1060"/>
    </location>
</feature>
<feature type="signal peptide" evidence="7">
    <location>
        <begin position="1"/>
        <end position="21"/>
    </location>
</feature>